<keyword evidence="8" id="KW-0969">Cilium</keyword>
<dbReference type="InterPro" id="IPR000527">
    <property type="entry name" value="Flag_Lring"/>
</dbReference>
<keyword evidence="8" id="KW-0966">Cell projection</keyword>
<dbReference type="Proteomes" id="UP000095200">
    <property type="component" value="Unassembled WGS sequence"/>
</dbReference>
<comment type="similarity">
    <text evidence="2 7">Belongs to the FlgH family.</text>
</comment>
<dbReference type="GO" id="GO:0009279">
    <property type="term" value="C:cell outer membrane"/>
    <property type="evidence" value="ECO:0007669"/>
    <property type="project" value="UniProtKB-SubCell"/>
</dbReference>
<comment type="subunit">
    <text evidence="7">The basal body constitutes a major portion of the flagellar organelle and consists of four rings (L,P,S, and M) mounted on a central rod.</text>
</comment>
<comment type="function">
    <text evidence="1 7">Assembles around the rod to form the L-ring and probably protects the motor/basal body from shearing forces during rotation.</text>
</comment>
<dbReference type="RefSeq" id="WP_069859880.1">
    <property type="nucleotide sequence ID" value="NZ_BDFE01000020.1"/>
</dbReference>
<dbReference type="STRING" id="1592317.DPF_2350"/>
<dbReference type="PRINTS" id="PR01008">
    <property type="entry name" value="FLGLRINGFLGH"/>
</dbReference>
<dbReference type="NCBIfam" id="NF009336">
    <property type="entry name" value="PRK12696.1"/>
    <property type="match status" value="1"/>
</dbReference>
<keyword evidence="5 7" id="KW-0975">Bacterial flagellum</keyword>
<evidence type="ECO:0000256" key="1">
    <source>
        <dbReference type="ARBA" id="ARBA00002591"/>
    </source>
</evidence>
<evidence type="ECO:0000256" key="3">
    <source>
        <dbReference type="ARBA" id="ARBA00022729"/>
    </source>
</evidence>
<dbReference type="PANTHER" id="PTHR34933:SF1">
    <property type="entry name" value="FLAGELLAR L-RING PROTEIN"/>
    <property type="match status" value="1"/>
</dbReference>
<evidence type="ECO:0000256" key="7">
    <source>
        <dbReference type="HAMAP-Rule" id="MF_00415"/>
    </source>
</evidence>
<name>A0A194AK50_9BACT</name>
<keyword evidence="9" id="KW-1185">Reference proteome</keyword>
<evidence type="ECO:0000313" key="8">
    <source>
        <dbReference type="EMBL" id="GAU09620.1"/>
    </source>
</evidence>
<keyword evidence="6 7" id="KW-0998">Cell outer membrane</keyword>
<keyword evidence="8" id="KW-0282">Flagellum</keyword>
<sequence>MSRIALFCFFGLLFGGCATTQKHALPEPVYTPANESIPPEENPGSLFKPDQADYLFADSRARRVGDIVTINIVENTVSKNKASTDASKDSSINLGVQNFMGNGYIKGIPVGATPAIEAGSSSEFSGDGETKRENYLTTTVSVRVVRVLANGVLEVEGGREVRVNDETQIVVVRGIIRSRDIGPDNSIASTAMADARIELYGRGVLADKQKPGWLTRILDNMWPF</sequence>
<dbReference type="PROSITE" id="PS51257">
    <property type="entry name" value="PROKAR_LIPOPROTEIN"/>
    <property type="match status" value="1"/>
</dbReference>
<dbReference type="GO" id="GO:0071973">
    <property type="term" value="P:bacterial-type flagellum-dependent cell motility"/>
    <property type="evidence" value="ECO:0007669"/>
    <property type="project" value="InterPro"/>
</dbReference>
<protein>
    <recommendedName>
        <fullName evidence="7">Flagellar L-ring protein</fullName>
    </recommendedName>
    <alternativeName>
        <fullName evidence="7">Basal body L-ring protein</fullName>
    </alternativeName>
</protein>
<comment type="caution">
    <text evidence="8">The sequence shown here is derived from an EMBL/GenBank/DDBJ whole genome shotgun (WGS) entry which is preliminary data.</text>
</comment>
<proteinExistence type="inferred from homology"/>
<dbReference type="HAMAP" id="MF_00415">
    <property type="entry name" value="FlgH"/>
    <property type="match status" value="1"/>
</dbReference>
<gene>
    <name evidence="7" type="primary">flgH</name>
    <name evidence="8" type="ORF">DPF_2350</name>
</gene>
<keyword evidence="3 7" id="KW-0732">Signal</keyword>
<dbReference type="GO" id="GO:0003774">
    <property type="term" value="F:cytoskeletal motor activity"/>
    <property type="evidence" value="ECO:0007669"/>
    <property type="project" value="InterPro"/>
</dbReference>
<organism evidence="8 9">
    <name type="scientific">Desulfoplanes formicivorans</name>
    <dbReference type="NCBI Taxonomy" id="1592317"/>
    <lineage>
        <taxon>Bacteria</taxon>
        <taxon>Pseudomonadati</taxon>
        <taxon>Thermodesulfobacteriota</taxon>
        <taxon>Desulfovibrionia</taxon>
        <taxon>Desulfovibrionales</taxon>
        <taxon>Desulfoplanaceae</taxon>
        <taxon>Desulfoplanes</taxon>
    </lineage>
</organism>
<dbReference type="OrthoDB" id="9789227at2"/>
<evidence type="ECO:0000256" key="6">
    <source>
        <dbReference type="ARBA" id="ARBA00023237"/>
    </source>
</evidence>
<dbReference type="GO" id="GO:0009427">
    <property type="term" value="C:bacterial-type flagellum basal body, distal rod, L ring"/>
    <property type="evidence" value="ECO:0007669"/>
    <property type="project" value="InterPro"/>
</dbReference>
<evidence type="ECO:0000256" key="2">
    <source>
        <dbReference type="ARBA" id="ARBA00006929"/>
    </source>
</evidence>
<keyword evidence="7" id="KW-0449">Lipoprotein</keyword>
<dbReference type="Pfam" id="PF02107">
    <property type="entry name" value="FlgH"/>
    <property type="match status" value="1"/>
</dbReference>
<keyword evidence="4 7" id="KW-0472">Membrane</keyword>
<dbReference type="AlphaFoldDB" id="A0A194AK50"/>
<dbReference type="PANTHER" id="PTHR34933">
    <property type="entry name" value="FLAGELLAR L-RING PROTEIN"/>
    <property type="match status" value="1"/>
</dbReference>
<reference evidence="9" key="1">
    <citation type="submission" date="2016-06" db="EMBL/GenBank/DDBJ databases">
        <title>Draft genome sequence of Desulfoplanes formicivorans strain Pf12B.</title>
        <authorList>
            <person name="Watanabe M."/>
            <person name="Kojima H."/>
            <person name="Fukui M."/>
        </authorList>
    </citation>
    <scope>NUCLEOTIDE SEQUENCE [LARGE SCALE GENOMIC DNA]</scope>
    <source>
        <strain evidence="9">Pf12B</strain>
    </source>
</reference>
<evidence type="ECO:0000256" key="4">
    <source>
        <dbReference type="ARBA" id="ARBA00023136"/>
    </source>
</evidence>
<accession>A0A194AK50</accession>
<dbReference type="EMBL" id="BDFE01000020">
    <property type="protein sequence ID" value="GAU09620.1"/>
    <property type="molecule type" value="Genomic_DNA"/>
</dbReference>
<evidence type="ECO:0000256" key="5">
    <source>
        <dbReference type="ARBA" id="ARBA00023143"/>
    </source>
</evidence>
<comment type="subcellular location">
    <subcellularLocation>
        <location evidence="7">Cell outer membrane</location>
        <topology evidence="7">Lipid-anchor</topology>
    </subcellularLocation>
    <subcellularLocation>
        <location evidence="7">Bacterial flagellum basal body</location>
    </subcellularLocation>
</comment>
<evidence type="ECO:0000313" key="9">
    <source>
        <dbReference type="Proteomes" id="UP000095200"/>
    </source>
</evidence>